<keyword evidence="2" id="KW-1185">Reference proteome</keyword>
<name>A0A7T8JYK7_CALRO</name>
<dbReference type="AlphaFoldDB" id="A0A7T8JYK7"/>
<accession>A0A7T8JYK7</accession>
<proteinExistence type="predicted"/>
<dbReference type="EMBL" id="CP045898">
    <property type="protein sequence ID" value="QQP39938.1"/>
    <property type="molecule type" value="Genomic_DNA"/>
</dbReference>
<sequence>GTMLFGVDTLQGIEADEVKSMNITLRGIKAYIARALTDGTQLETSSIRAIMIATSARYSTFSVKIPKICGQEWDFAGNLVKFFPSSSVRHLKTLNFIIQQYDKFTPRNS</sequence>
<dbReference type="Proteomes" id="UP000595437">
    <property type="component" value="Chromosome 9"/>
</dbReference>
<gene>
    <name evidence="1" type="ORF">FKW44_013815</name>
</gene>
<feature type="non-terminal residue" evidence="1">
    <location>
        <position position="1"/>
    </location>
</feature>
<organism evidence="1 2">
    <name type="scientific">Caligus rogercresseyi</name>
    <name type="common">Sea louse</name>
    <dbReference type="NCBI Taxonomy" id="217165"/>
    <lineage>
        <taxon>Eukaryota</taxon>
        <taxon>Metazoa</taxon>
        <taxon>Ecdysozoa</taxon>
        <taxon>Arthropoda</taxon>
        <taxon>Crustacea</taxon>
        <taxon>Multicrustacea</taxon>
        <taxon>Hexanauplia</taxon>
        <taxon>Copepoda</taxon>
        <taxon>Siphonostomatoida</taxon>
        <taxon>Caligidae</taxon>
        <taxon>Caligus</taxon>
    </lineage>
</organism>
<evidence type="ECO:0000313" key="1">
    <source>
        <dbReference type="EMBL" id="QQP39938.1"/>
    </source>
</evidence>
<evidence type="ECO:0000313" key="2">
    <source>
        <dbReference type="Proteomes" id="UP000595437"/>
    </source>
</evidence>
<protein>
    <submittedName>
        <fullName evidence="1">Uncharacterized protein</fullName>
    </submittedName>
</protein>
<reference evidence="2" key="1">
    <citation type="submission" date="2021-01" db="EMBL/GenBank/DDBJ databases">
        <title>Caligus Genome Assembly.</title>
        <authorList>
            <person name="Gallardo-Escarate C."/>
        </authorList>
    </citation>
    <scope>NUCLEOTIDE SEQUENCE [LARGE SCALE GENOMIC DNA]</scope>
</reference>